<dbReference type="AlphaFoldDB" id="A0A1B0FE49"/>
<sequence length="208" mass="23397">MTILRHAYQCMYKIPGSINAHLVSTCAARLSNELKRNIWGFVAIAFNRVDMDRLMKVGPNRLCAEWLLKNGGAIRTTGNPEILLKNYNLLPPESEKFLIKVADASGSSIMKIGLQHFNGCKHIDTVIFHSCQHLEEDGLNDILYLTQSLKVLQVSACGNIKDEGLMVIGQLKNLELLKIYSMPAVKDMENVKNELQKKLPNCIMDIKK</sequence>
<dbReference type="VEuPathDB" id="VectorBase:GMOY001880"/>
<name>A0A1B0FE49_GLOMM</name>
<dbReference type="SUPFAM" id="SSF52047">
    <property type="entry name" value="RNI-like"/>
    <property type="match status" value="1"/>
</dbReference>
<dbReference type="EMBL" id="CCAG010018327">
    <property type="status" value="NOT_ANNOTATED_CDS"/>
    <property type="molecule type" value="Genomic_DNA"/>
</dbReference>
<keyword evidence="2" id="KW-1185">Reference proteome</keyword>
<organism evidence="1 2">
    <name type="scientific">Glossina morsitans morsitans</name>
    <name type="common">Savannah tsetse fly</name>
    <dbReference type="NCBI Taxonomy" id="37546"/>
    <lineage>
        <taxon>Eukaryota</taxon>
        <taxon>Metazoa</taxon>
        <taxon>Ecdysozoa</taxon>
        <taxon>Arthropoda</taxon>
        <taxon>Hexapoda</taxon>
        <taxon>Insecta</taxon>
        <taxon>Pterygota</taxon>
        <taxon>Neoptera</taxon>
        <taxon>Endopterygota</taxon>
        <taxon>Diptera</taxon>
        <taxon>Brachycera</taxon>
        <taxon>Muscomorpha</taxon>
        <taxon>Hippoboscoidea</taxon>
        <taxon>Glossinidae</taxon>
        <taxon>Glossina</taxon>
    </lineage>
</organism>
<dbReference type="PhylomeDB" id="A0A1B0FE49"/>
<dbReference type="EnsemblMetazoa" id="GMOY001880-RA">
    <property type="protein sequence ID" value="GMOY001880-PA"/>
    <property type="gene ID" value="GMOY001880"/>
</dbReference>
<dbReference type="InterPro" id="IPR032675">
    <property type="entry name" value="LRR_dom_sf"/>
</dbReference>
<dbReference type="Proteomes" id="UP000092444">
    <property type="component" value="Unassembled WGS sequence"/>
</dbReference>
<evidence type="ECO:0000313" key="1">
    <source>
        <dbReference type="EnsemblMetazoa" id="GMOY001880-PA"/>
    </source>
</evidence>
<accession>A0A1B0FE49</accession>
<dbReference type="Gene3D" id="3.80.10.10">
    <property type="entry name" value="Ribonuclease Inhibitor"/>
    <property type="match status" value="1"/>
</dbReference>
<evidence type="ECO:0000313" key="2">
    <source>
        <dbReference type="Proteomes" id="UP000092444"/>
    </source>
</evidence>
<reference evidence="1" key="1">
    <citation type="submission" date="2020-05" db="UniProtKB">
        <authorList>
            <consortium name="EnsemblMetazoa"/>
        </authorList>
    </citation>
    <scope>IDENTIFICATION</scope>
    <source>
        <strain evidence="1">Yale</strain>
    </source>
</reference>
<dbReference type="STRING" id="37546.A0A1B0FE49"/>
<protein>
    <submittedName>
        <fullName evidence="1">Uncharacterized protein</fullName>
    </submittedName>
</protein>
<proteinExistence type="predicted"/>